<gene>
    <name evidence="2" type="ORF">XENOCAPTIV_016105</name>
</gene>
<feature type="non-terminal residue" evidence="2">
    <location>
        <position position="1"/>
    </location>
</feature>
<accession>A0ABV0QS58</accession>
<organism evidence="2 3">
    <name type="scientific">Xenoophorus captivus</name>
    <dbReference type="NCBI Taxonomy" id="1517983"/>
    <lineage>
        <taxon>Eukaryota</taxon>
        <taxon>Metazoa</taxon>
        <taxon>Chordata</taxon>
        <taxon>Craniata</taxon>
        <taxon>Vertebrata</taxon>
        <taxon>Euteleostomi</taxon>
        <taxon>Actinopterygii</taxon>
        <taxon>Neopterygii</taxon>
        <taxon>Teleostei</taxon>
        <taxon>Neoteleostei</taxon>
        <taxon>Acanthomorphata</taxon>
        <taxon>Ovalentaria</taxon>
        <taxon>Atherinomorphae</taxon>
        <taxon>Cyprinodontiformes</taxon>
        <taxon>Goodeidae</taxon>
        <taxon>Xenoophorus</taxon>
    </lineage>
</organism>
<keyword evidence="1" id="KW-0812">Transmembrane</keyword>
<dbReference type="Proteomes" id="UP001434883">
    <property type="component" value="Unassembled WGS sequence"/>
</dbReference>
<name>A0ABV0QS58_9TELE</name>
<protein>
    <submittedName>
        <fullName evidence="2">Uncharacterized protein</fullName>
    </submittedName>
</protein>
<proteinExistence type="predicted"/>
<evidence type="ECO:0000313" key="2">
    <source>
        <dbReference type="EMBL" id="MEQ2198654.1"/>
    </source>
</evidence>
<evidence type="ECO:0000313" key="3">
    <source>
        <dbReference type="Proteomes" id="UP001434883"/>
    </source>
</evidence>
<keyword evidence="3" id="KW-1185">Reference proteome</keyword>
<evidence type="ECO:0000256" key="1">
    <source>
        <dbReference type="SAM" id="Phobius"/>
    </source>
</evidence>
<sequence>YDSGTLGDIWPLGHVTLSLHGPFLTNVTLAAAVLADISYPETQITLEDLHLVGNQSVWPFRESAKRRIRFHYYVLFCFFCRNTRTSSIYFLALFTNFLCCCSSGIFLFATFLCLISRLSTSWW</sequence>
<feature type="transmembrane region" description="Helical" evidence="1">
    <location>
        <begin position="88"/>
        <end position="115"/>
    </location>
</feature>
<dbReference type="EMBL" id="JAHRIN010020147">
    <property type="protein sequence ID" value="MEQ2198654.1"/>
    <property type="molecule type" value="Genomic_DNA"/>
</dbReference>
<keyword evidence="1" id="KW-1133">Transmembrane helix</keyword>
<comment type="caution">
    <text evidence="2">The sequence shown here is derived from an EMBL/GenBank/DDBJ whole genome shotgun (WGS) entry which is preliminary data.</text>
</comment>
<keyword evidence="1" id="KW-0472">Membrane</keyword>
<reference evidence="2 3" key="1">
    <citation type="submission" date="2021-06" db="EMBL/GenBank/DDBJ databases">
        <authorList>
            <person name="Palmer J.M."/>
        </authorList>
    </citation>
    <scope>NUCLEOTIDE SEQUENCE [LARGE SCALE GENOMIC DNA]</scope>
    <source>
        <strain evidence="2 3">XC_2019</strain>
        <tissue evidence="2">Muscle</tissue>
    </source>
</reference>